<reference evidence="3" key="1">
    <citation type="journal article" date="2020" name="Stud. Mycol.">
        <title>101 Dothideomycetes genomes: a test case for predicting lifestyles and emergence of pathogens.</title>
        <authorList>
            <person name="Haridas S."/>
            <person name="Albert R."/>
            <person name="Binder M."/>
            <person name="Bloem J."/>
            <person name="Labutti K."/>
            <person name="Salamov A."/>
            <person name="Andreopoulos B."/>
            <person name="Baker S."/>
            <person name="Barry K."/>
            <person name="Bills G."/>
            <person name="Bluhm B."/>
            <person name="Cannon C."/>
            <person name="Castanera R."/>
            <person name="Culley D."/>
            <person name="Daum C."/>
            <person name="Ezra D."/>
            <person name="Gonzalez J."/>
            <person name="Henrissat B."/>
            <person name="Kuo A."/>
            <person name="Liang C."/>
            <person name="Lipzen A."/>
            <person name="Lutzoni F."/>
            <person name="Magnuson J."/>
            <person name="Mondo S."/>
            <person name="Nolan M."/>
            <person name="Ohm R."/>
            <person name="Pangilinan J."/>
            <person name="Park H.-J."/>
            <person name="Ramirez L."/>
            <person name="Alfaro M."/>
            <person name="Sun H."/>
            <person name="Tritt A."/>
            <person name="Yoshinaga Y."/>
            <person name="Zwiers L.-H."/>
            <person name="Turgeon B."/>
            <person name="Goodwin S."/>
            <person name="Spatafora J."/>
            <person name="Crous P."/>
            <person name="Grigoriev I."/>
        </authorList>
    </citation>
    <scope>NUCLEOTIDE SEQUENCE</scope>
    <source>
        <strain evidence="3">CBS 119687</strain>
    </source>
</reference>
<dbReference type="Proteomes" id="UP000799771">
    <property type="component" value="Unassembled WGS sequence"/>
</dbReference>
<dbReference type="EMBL" id="ML977498">
    <property type="protein sequence ID" value="KAF2133708.1"/>
    <property type="molecule type" value="Genomic_DNA"/>
</dbReference>
<accession>A0A6A6ARA6</accession>
<keyword evidence="4" id="KW-1185">Reference proteome</keyword>
<feature type="chain" id="PRO_5025382398" description="DUF7728 domain-containing protein" evidence="1">
    <location>
        <begin position="19"/>
        <end position="308"/>
    </location>
</feature>
<dbReference type="AlphaFoldDB" id="A0A6A6ARA6"/>
<keyword evidence="1" id="KW-0732">Signal</keyword>
<organism evidence="3 4">
    <name type="scientific">Dothidotthia symphoricarpi CBS 119687</name>
    <dbReference type="NCBI Taxonomy" id="1392245"/>
    <lineage>
        <taxon>Eukaryota</taxon>
        <taxon>Fungi</taxon>
        <taxon>Dikarya</taxon>
        <taxon>Ascomycota</taxon>
        <taxon>Pezizomycotina</taxon>
        <taxon>Dothideomycetes</taxon>
        <taxon>Pleosporomycetidae</taxon>
        <taxon>Pleosporales</taxon>
        <taxon>Dothidotthiaceae</taxon>
        <taxon>Dothidotthia</taxon>
    </lineage>
</organism>
<evidence type="ECO:0000313" key="3">
    <source>
        <dbReference type="EMBL" id="KAF2133708.1"/>
    </source>
</evidence>
<sequence length="308" mass="34907">MRFLIALGFSAAFGAVAASSDAIPDKTTAPEITVVESNKNYLVKLDCVECPFAVWDSSSEVSWQTPPQDNALLLNFNIDAQGTALLLNGKRILPLDPMPLDVKAPQVAANQTHEIAEIDEGSQHDLSLQYEHSLLRDKEPGKFWVQFNVTGWVLQQTTVVHMDKVDQKLVQVLLHKEANGTDLRIEEIQVVAREDRKQPYRMKCGRPAIVKTTFDPAEWDEFGKFGTWSRIMNLVLGNLGGFWYDNFQHNARVLLLALWLAITVFLVRRWHQARQEEKDVLAEDDAESALLPSYQYSVIPVIKIEEYD</sequence>
<dbReference type="InterPro" id="IPR056145">
    <property type="entry name" value="DUF7728"/>
</dbReference>
<dbReference type="Pfam" id="PF24854">
    <property type="entry name" value="DUF7728"/>
    <property type="match status" value="1"/>
</dbReference>
<dbReference type="RefSeq" id="XP_033528095.1">
    <property type="nucleotide sequence ID" value="XM_033663077.1"/>
</dbReference>
<gene>
    <name evidence="3" type="ORF">P153DRAFT_280453</name>
</gene>
<feature type="domain" description="DUF7728" evidence="2">
    <location>
        <begin position="42"/>
        <end position="161"/>
    </location>
</feature>
<protein>
    <recommendedName>
        <fullName evidence="2">DUF7728 domain-containing protein</fullName>
    </recommendedName>
</protein>
<proteinExistence type="predicted"/>
<evidence type="ECO:0000256" key="1">
    <source>
        <dbReference type="SAM" id="SignalP"/>
    </source>
</evidence>
<name>A0A6A6ARA6_9PLEO</name>
<dbReference type="GeneID" id="54403509"/>
<evidence type="ECO:0000259" key="2">
    <source>
        <dbReference type="Pfam" id="PF24854"/>
    </source>
</evidence>
<evidence type="ECO:0000313" key="4">
    <source>
        <dbReference type="Proteomes" id="UP000799771"/>
    </source>
</evidence>
<dbReference type="OrthoDB" id="5409353at2759"/>
<feature type="signal peptide" evidence="1">
    <location>
        <begin position="1"/>
        <end position="18"/>
    </location>
</feature>